<reference evidence="2 3" key="1">
    <citation type="submission" date="2020-12" db="EMBL/GenBank/DDBJ databases">
        <title>Metabolic potential, ecology and presence of endohyphal bacteria is reflected in genomic diversity of Mucoromycotina.</title>
        <authorList>
            <person name="Muszewska A."/>
            <person name="Okrasinska A."/>
            <person name="Steczkiewicz K."/>
            <person name="Drgas O."/>
            <person name="Orlowska M."/>
            <person name="Perlinska-Lenart U."/>
            <person name="Aleksandrzak-Piekarczyk T."/>
            <person name="Szatraj K."/>
            <person name="Zielenkiewicz U."/>
            <person name="Pilsyk S."/>
            <person name="Malc E."/>
            <person name="Mieczkowski P."/>
            <person name="Kruszewska J.S."/>
            <person name="Biernat P."/>
            <person name="Pawlowska J."/>
        </authorList>
    </citation>
    <scope>NUCLEOTIDE SEQUENCE [LARGE SCALE GENOMIC DNA]</scope>
    <source>
        <strain evidence="2 3">CBS 142.35</strain>
    </source>
</reference>
<dbReference type="AlphaFoldDB" id="A0A8H7SBQ8"/>
<dbReference type="InterPro" id="IPR010730">
    <property type="entry name" value="HET"/>
</dbReference>
<comment type="caution">
    <text evidence="2">The sequence shown here is derived from an EMBL/GenBank/DDBJ whole genome shotgun (WGS) entry which is preliminary data.</text>
</comment>
<sequence length="496" mass="57258">MYITYDTNQIGYGQPPLSNTNKQNDDKSFRPTWLIRMSDLVKVPGKEVTETGYCALSYAWTWSGEKFMNETTGHPEVKDEGKHKIITTVQKDDGTVLSRDVKFESLLQQICQDFKVEYLWFDRWCVDVNNEKEKVESLKQMYLTYSHADYVIALVPEMEIIISNNKNDLSEQQQQSIHVLEHCLDQIIQCEWTKRVWLLAEAMMSKRLLFLGKDVHVWSDGLDQYASSLVHSSAYVSLEAIQSLSGQQKDACKVLWHAHRRATTFDHDRIFALINIYSSSTTSLSTTNNIGRGMPITYKPALKDYMIQFYKKLIMVDCTMLCFGKQQRDYPNEMMKFATFMPSWTGVSGTHIQHVTLSQLSQKEENIVVTIDEQDDNKCSIRVQCKSILLDFVNTLTNSNDVDVGIQEQLEKRYGITFTHQYKEILLSLTQEEDLDKCIILNIPFVWQECVIRPVIIKNNEYYRSIGISSIPYQGDQKVGLDNFGSVSEDSIFVIQ</sequence>
<dbReference type="Proteomes" id="UP000646827">
    <property type="component" value="Unassembled WGS sequence"/>
</dbReference>
<dbReference type="PANTHER" id="PTHR24148:SF64">
    <property type="entry name" value="HETEROKARYON INCOMPATIBILITY DOMAIN-CONTAINING PROTEIN"/>
    <property type="match status" value="1"/>
</dbReference>
<dbReference type="OrthoDB" id="5071163at2759"/>
<dbReference type="Pfam" id="PF06985">
    <property type="entry name" value="HET"/>
    <property type="match status" value="1"/>
</dbReference>
<dbReference type="PANTHER" id="PTHR24148">
    <property type="entry name" value="ANKYRIN REPEAT DOMAIN-CONTAINING PROTEIN 39 HOMOLOG-RELATED"/>
    <property type="match status" value="1"/>
</dbReference>
<evidence type="ECO:0000259" key="1">
    <source>
        <dbReference type="Pfam" id="PF06985"/>
    </source>
</evidence>
<dbReference type="EMBL" id="JAEPRB010000015">
    <property type="protein sequence ID" value="KAG2226570.1"/>
    <property type="molecule type" value="Genomic_DNA"/>
</dbReference>
<keyword evidence="3" id="KW-1185">Reference proteome</keyword>
<protein>
    <recommendedName>
        <fullName evidence="1">Heterokaryon incompatibility domain-containing protein</fullName>
    </recommendedName>
</protein>
<name>A0A8H7SBQ8_9FUNG</name>
<feature type="domain" description="Heterokaryon incompatibility" evidence="1">
    <location>
        <begin position="53"/>
        <end position="201"/>
    </location>
</feature>
<gene>
    <name evidence="2" type="ORF">INT45_005056</name>
</gene>
<accession>A0A8H7SBQ8</accession>
<organism evidence="2 3">
    <name type="scientific">Circinella minor</name>
    <dbReference type="NCBI Taxonomy" id="1195481"/>
    <lineage>
        <taxon>Eukaryota</taxon>
        <taxon>Fungi</taxon>
        <taxon>Fungi incertae sedis</taxon>
        <taxon>Mucoromycota</taxon>
        <taxon>Mucoromycotina</taxon>
        <taxon>Mucoromycetes</taxon>
        <taxon>Mucorales</taxon>
        <taxon>Lichtheimiaceae</taxon>
        <taxon>Circinella</taxon>
    </lineage>
</organism>
<evidence type="ECO:0000313" key="2">
    <source>
        <dbReference type="EMBL" id="KAG2226570.1"/>
    </source>
</evidence>
<proteinExistence type="predicted"/>
<evidence type="ECO:0000313" key="3">
    <source>
        <dbReference type="Proteomes" id="UP000646827"/>
    </source>
</evidence>
<dbReference type="InterPro" id="IPR052895">
    <property type="entry name" value="HetReg/Transcr_Mod"/>
</dbReference>